<dbReference type="OrthoDB" id="4536625at2"/>
<accession>E5XQU4</accession>
<dbReference type="STRING" id="679197.HMPREF9336_01866"/>
<keyword evidence="3" id="KW-1185">Reference proteome</keyword>
<dbReference type="PANTHER" id="PTHR43798">
    <property type="entry name" value="MONOACYLGLYCEROL LIPASE"/>
    <property type="match status" value="1"/>
</dbReference>
<evidence type="ECO:0000313" key="3">
    <source>
        <dbReference type="Proteomes" id="UP000004816"/>
    </source>
</evidence>
<gene>
    <name evidence="2" type="ORF">HMPREF9336_01866</name>
</gene>
<sequence length="295" mass="32806">MRIRRIDLTHEAYTYLRIFGSENNPTAPVLLVVPGYGTPVAALDKFAFSVLEQGIQVVTFDLRGQGASRPRPNPLLNWGWKRHIQDDFPQIVAEVHELFPGAPVYLFAHSLGAHLASLYVSQHPGEVEGLIMLTTGIAHRRNYANRVHAEIVSLGIFWMNVGAQIFRIYPGVFARFDGGYGRQPRGMLWDSGRVILTGKFQPSRIEYDAEEALGEITIPVLGVTVEADYIVPPKVMQEFLRLFKGAEPEQQHIKKRLGHAGWIGRPQALIELVVPWVKAKEAAKLGSKDAAATAP</sequence>
<dbReference type="Proteomes" id="UP000004816">
    <property type="component" value="Unassembled WGS sequence"/>
</dbReference>
<dbReference type="InterPro" id="IPR017208">
    <property type="entry name" value="UCP037442_abhydr"/>
</dbReference>
<evidence type="ECO:0000259" key="1">
    <source>
        <dbReference type="Pfam" id="PF12146"/>
    </source>
</evidence>
<name>E5XQU4_SEGRC</name>
<dbReference type="InterPro" id="IPR050266">
    <property type="entry name" value="AB_hydrolase_sf"/>
</dbReference>
<dbReference type="GO" id="GO:0047372">
    <property type="term" value="F:monoacylglycerol lipase activity"/>
    <property type="evidence" value="ECO:0007669"/>
    <property type="project" value="TreeGrafter"/>
</dbReference>
<reference evidence="2 3" key="1">
    <citation type="journal article" date="2011" name="Stand. Genomic Sci.">
        <title>High quality draft genome sequence of Segniliparus rugosus CDC 945(T)= (ATCC BAA-974(T)).</title>
        <authorList>
            <person name="Earl A.M."/>
            <person name="Desjardins C.A."/>
            <person name="Fitzgerald M.G."/>
            <person name="Arachchi H.M."/>
            <person name="Zeng Q."/>
            <person name="Mehta T."/>
            <person name="Griggs A."/>
            <person name="Birren B.W."/>
            <person name="Toney N.C."/>
            <person name="Carr J."/>
            <person name="Posey J."/>
            <person name="Butler W.R."/>
        </authorList>
    </citation>
    <scope>NUCLEOTIDE SEQUENCE [LARGE SCALE GENOMIC DNA]</scope>
    <source>
        <strain evidence="3">ATCC BAA-974 / DSM 45345 / CCUG 50838 / CIP 108380 / JCM 13579 / CDC 945</strain>
    </source>
</reference>
<organism evidence="2 3">
    <name type="scientific">Segniliparus rugosus (strain ATCC BAA-974 / DSM 45345 / CCUG 50838 / CIP 108380 / JCM 13579 / CDC 945)</name>
    <dbReference type="NCBI Taxonomy" id="679197"/>
    <lineage>
        <taxon>Bacteria</taxon>
        <taxon>Bacillati</taxon>
        <taxon>Actinomycetota</taxon>
        <taxon>Actinomycetes</taxon>
        <taxon>Mycobacteriales</taxon>
        <taxon>Segniliparaceae</taxon>
        <taxon>Segniliparus</taxon>
    </lineage>
</organism>
<dbReference type="eggNOG" id="COG2267">
    <property type="taxonomic scope" value="Bacteria"/>
</dbReference>
<protein>
    <recommendedName>
        <fullName evidence="1">Serine aminopeptidase S33 domain-containing protein</fullName>
    </recommendedName>
</protein>
<dbReference type="Pfam" id="PF12146">
    <property type="entry name" value="Hydrolase_4"/>
    <property type="match status" value="1"/>
</dbReference>
<dbReference type="EMBL" id="ACZI02000002">
    <property type="protein sequence ID" value="EFV13279.1"/>
    <property type="molecule type" value="Genomic_DNA"/>
</dbReference>
<dbReference type="SUPFAM" id="SSF53474">
    <property type="entry name" value="alpha/beta-Hydrolases"/>
    <property type="match status" value="1"/>
</dbReference>
<proteinExistence type="predicted"/>
<evidence type="ECO:0000313" key="2">
    <source>
        <dbReference type="EMBL" id="EFV13279.1"/>
    </source>
</evidence>
<dbReference type="GO" id="GO:0016020">
    <property type="term" value="C:membrane"/>
    <property type="evidence" value="ECO:0007669"/>
    <property type="project" value="TreeGrafter"/>
</dbReference>
<dbReference type="PANTHER" id="PTHR43798:SF5">
    <property type="entry name" value="MONOACYLGLYCEROL LIPASE ABHD6"/>
    <property type="match status" value="1"/>
</dbReference>
<comment type="caution">
    <text evidence="2">The sequence shown here is derived from an EMBL/GenBank/DDBJ whole genome shotgun (WGS) entry which is preliminary data.</text>
</comment>
<dbReference type="AlphaFoldDB" id="E5XQU4"/>
<dbReference type="GO" id="GO:0046464">
    <property type="term" value="P:acylglycerol catabolic process"/>
    <property type="evidence" value="ECO:0007669"/>
    <property type="project" value="TreeGrafter"/>
</dbReference>
<dbReference type="RefSeq" id="WP_007469715.1">
    <property type="nucleotide sequence ID" value="NZ_KI391953.1"/>
</dbReference>
<dbReference type="PIRSF" id="PIRSF037442">
    <property type="entry name" value="UCP037442_abhydr"/>
    <property type="match status" value="1"/>
</dbReference>
<dbReference type="InterPro" id="IPR022742">
    <property type="entry name" value="Hydrolase_4"/>
</dbReference>
<dbReference type="Gene3D" id="3.40.50.1820">
    <property type="entry name" value="alpha/beta hydrolase"/>
    <property type="match status" value="1"/>
</dbReference>
<feature type="domain" description="Serine aminopeptidase S33" evidence="1">
    <location>
        <begin position="28"/>
        <end position="146"/>
    </location>
</feature>
<dbReference type="HOGENOM" id="CLU_058232_1_0_11"/>
<dbReference type="InterPro" id="IPR029058">
    <property type="entry name" value="AB_hydrolase_fold"/>
</dbReference>